<evidence type="ECO:0000313" key="2">
    <source>
        <dbReference type="EMBL" id="BDG74850.1"/>
    </source>
</evidence>
<name>A0ABN6P8E2_9PROT</name>
<evidence type="ECO:0000256" key="1">
    <source>
        <dbReference type="SAM" id="MobiDB-lite"/>
    </source>
</evidence>
<gene>
    <name evidence="2" type="ORF">Rmf_47790</name>
</gene>
<organism evidence="2 3">
    <name type="scientific">Roseomonas fluvialis</name>
    <dbReference type="NCBI Taxonomy" id="1750527"/>
    <lineage>
        <taxon>Bacteria</taxon>
        <taxon>Pseudomonadati</taxon>
        <taxon>Pseudomonadota</taxon>
        <taxon>Alphaproteobacteria</taxon>
        <taxon>Acetobacterales</taxon>
        <taxon>Roseomonadaceae</taxon>
        <taxon>Roseomonas</taxon>
    </lineage>
</organism>
<feature type="region of interest" description="Disordered" evidence="1">
    <location>
        <begin position="34"/>
        <end position="76"/>
    </location>
</feature>
<dbReference type="Proteomes" id="UP000831327">
    <property type="component" value="Chromosome"/>
</dbReference>
<sequence>MSIALLFDPLLLLLDDPALLDALLAGEDPDLAAAVPGAPSPQPPASFPDALLPGEGPDLAAAVPGATSPQPPASVLPEDPVTTIEELEALLADLEAAARDALTDAFGVDPDPMGDIDAFITAFAGLEPSPEGEAPAAVSGEGSSDSFAAETVREDWALG</sequence>
<dbReference type="RefSeq" id="WP_244409013.1">
    <property type="nucleotide sequence ID" value="NZ_AP025637.1"/>
</dbReference>
<feature type="region of interest" description="Disordered" evidence="1">
    <location>
        <begin position="126"/>
        <end position="159"/>
    </location>
</feature>
<proteinExistence type="predicted"/>
<evidence type="ECO:0000313" key="3">
    <source>
        <dbReference type="Proteomes" id="UP000831327"/>
    </source>
</evidence>
<dbReference type="EMBL" id="AP025637">
    <property type="protein sequence ID" value="BDG74850.1"/>
    <property type="molecule type" value="Genomic_DNA"/>
</dbReference>
<keyword evidence="3" id="KW-1185">Reference proteome</keyword>
<protein>
    <submittedName>
        <fullName evidence="2">Uncharacterized protein</fullName>
    </submittedName>
</protein>
<accession>A0ABN6P8E2</accession>
<reference evidence="2 3" key="1">
    <citation type="journal article" date="2016" name="Microbes Environ.">
        <title>Phylogenetically diverse aerobic anoxygenic phototrophic bacteria isolated from epilithic biofilms in Tama river, Japan.</title>
        <authorList>
            <person name="Hirose S."/>
            <person name="Matsuura K."/>
            <person name="Haruta S."/>
        </authorList>
    </citation>
    <scope>NUCLEOTIDE SEQUENCE [LARGE SCALE GENOMIC DNA]</scope>
    <source>
        <strain evidence="2 3">S08</strain>
    </source>
</reference>